<accession>A0A975TWW9</accession>
<dbReference type="EMBL" id="CP078073">
    <property type="protein sequence ID" value="QXL88706.1"/>
    <property type="molecule type" value="Genomic_DNA"/>
</dbReference>
<reference evidence="2 3" key="1">
    <citation type="submission" date="2021-07" db="EMBL/GenBank/DDBJ databases">
        <title>Karlodiniumbacter phycospheric gen. nov., sp. nov., a phycosphere bacterium isolated from karlodinium veneficum.</title>
        <authorList>
            <person name="Peng Y."/>
            <person name="Jiang L."/>
            <person name="Lee J."/>
        </authorList>
    </citation>
    <scope>NUCLEOTIDE SEQUENCE</scope>
    <source>
        <strain evidence="2 3">N5</strain>
    </source>
</reference>
<evidence type="ECO:0000313" key="2">
    <source>
        <dbReference type="EMBL" id="QXL88706.1"/>
    </source>
</evidence>
<evidence type="ECO:0000256" key="1">
    <source>
        <dbReference type="SAM" id="MobiDB-lite"/>
    </source>
</evidence>
<sequence length="71" mass="7926">MAHHSPTRSRRFQTLYDLLTGGLLIGGADRALPIRTDIPDHLRSDVGLPDVQTDGRTNHPLGTLRADIHRY</sequence>
<dbReference type="AlphaFoldDB" id="A0A975TWW9"/>
<keyword evidence="3" id="KW-1185">Reference proteome</keyword>
<dbReference type="Proteomes" id="UP000693972">
    <property type="component" value="Unassembled WGS sequence"/>
</dbReference>
<name>A0A975TWW9_9RHOB</name>
<proteinExistence type="predicted"/>
<protein>
    <submittedName>
        <fullName evidence="2">Uncharacterized protein</fullName>
    </submittedName>
</protein>
<organism evidence="2">
    <name type="scientific">Gymnodinialimonas phycosphaerae</name>
    <dbReference type="NCBI Taxonomy" id="2841589"/>
    <lineage>
        <taxon>Bacteria</taxon>
        <taxon>Pseudomonadati</taxon>
        <taxon>Pseudomonadota</taxon>
        <taxon>Alphaproteobacteria</taxon>
        <taxon>Rhodobacterales</taxon>
        <taxon>Paracoccaceae</taxon>
        <taxon>Gymnodinialimonas</taxon>
    </lineage>
</organism>
<evidence type="ECO:0000313" key="3">
    <source>
        <dbReference type="Proteomes" id="UP000693972"/>
    </source>
</evidence>
<feature type="region of interest" description="Disordered" evidence="1">
    <location>
        <begin position="46"/>
        <end position="71"/>
    </location>
</feature>
<dbReference type="RefSeq" id="WP_257891771.1">
    <property type="nucleotide sequence ID" value="NZ_JAIMBW010000001.1"/>
</dbReference>
<dbReference type="EMBL" id="JAIMBW010000001">
    <property type="protein sequence ID" value="MBY4891938.1"/>
    <property type="molecule type" value="Genomic_DNA"/>
</dbReference>
<gene>
    <name evidence="2" type="ORF">KUL25_04070</name>
</gene>